<organism evidence="1 2">
    <name type="scientific">Saccharomycodes ludwigii</name>
    <dbReference type="NCBI Taxonomy" id="36035"/>
    <lineage>
        <taxon>Eukaryota</taxon>
        <taxon>Fungi</taxon>
        <taxon>Dikarya</taxon>
        <taxon>Ascomycota</taxon>
        <taxon>Saccharomycotina</taxon>
        <taxon>Saccharomycetes</taxon>
        <taxon>Saccharomycodales</taxon>
        <taxon>Saccharomycodaceae</taxon>
        <taxon>Saccharomycodes</taxon>
    </lineage>
</organism>
<dbReference type="EMBL" id="UFAJ01000389">
    <property type="protein sequence ID" value="SSD60568.1"/>
    <property type="molecule type" value="Genomic_DNA"/>
</dbReference>
<dbReference type="VEuPathDB" id="FungiDB:SCODWIG_02329"/>
<dbReference type="Pfam" id="PF13762">
    <property type="entry name" value="MNE1"/>
    <property type="match status" value="1"/>
</dbReference>
<reference evidence="2" key="1">
    <citation type="submission" date="2018-06" db="EMBL/GenBank/DDBJ databases">
        <authorList>
            <person name="Guldener U."/>
        </authorList>
    </citation>
    <scope>NUCLEOTIDE SEQUENCE [LARGE SCALE GENOMIC DNA]</scope>
    <source>
        <strain evidence="2">UTAD17</strain>
    </source>
</reference>
<name>A0A376B7C2_9ASCO</name>
<dbReference type="GO" id="GO:0000372">
    <property type="term" value="P:Group I intron splicing"/>
    <property type="evidence" value="ECO:0007669"/>
    <property type="project" value="InterPro"/>
</dbReference>
<proteinExistence type="predicted"/>
<dbReference type="Proteomes" id="UP000262825">
    <property type="component" value="Unassembled WGS sequence"/>
</dbReference>
<evidence type="ECO:0000313" key="1">
    <source>
        <dbReference type="EMBL" id="SSD60568.1"/>
    </source>
</evidence>
<sequence>MKSSQAILQYKTVIGEIVSKELSNLPGSAASLESPLDVFKTPYYKYSKNKNKTTIDDGDVILRRCLSPVNEKVIVVPYLVNELKFLGNNRNYKTCFAILERIHNMSYVWQIDLSKRHKFIQSTKTVSYLSKNRQQLMESMPYEILNEYISIIYSKVCNYSASKTEIHRLSELVLDILNKGRFYQDSNKKMMIPLRIWKKCCNIITRTGSIYFVDRFLQISSSNDPILKDFAAMDLQLTTKQYEPFINMFVEKYSDLEKHELKPYKEIFSKMYLKALLLILNTRGYEMECCKMYGLARKYCAHDLKLDILNKTEKVGFLSLGLLVKDDISRDLIDLKDFQLTFDQYLKAFVTNNIDFTSAITKNYTQDLDFLTMTITLPDGIVEFKEYVDYCFKIIDGRDKLKPLVIHHLLKFSAENYRLSGVLDILTQILKVSHYQLKDLLDVTNFLQNDRDAIFSIFQALARSTSGKITGYLIYKTFDELNLARKFTVEDYYCLIKSCLCGDEHLSSYFYIYELVKNWGHTFLQVDKLDNEVSWKFPAAIQNNLINKIIVKKYNDLEILGILGSIGKWYINNYEEQGGKVSPIPETLLKELHDFPQKISAGLC</sequence>
<dbReference type="InterPro" id="IPR025694">
    <property type="entry name" value="MNE1"/>
</dbReference>
<dbReference type="AlphaFoldDB" id="A0A376B7C2"/>
<protein>
    <submittedName>
        <fullName evidence="1">Uncharacterized protein</fullName>
    </submittedName>
</protein>
<gene>
    <name evidence="1" type="ORF">SCODWIG_02329</name>
</gene>
<dbReference type="GO" id="GO:1990904">
    <property type="term" value="C:ribonucleoprotein complex"/>
    <property type="evidence" value="ECO:0007669"/>
    <property type="project" value="InterPro"/>
</dbReference>
<accession>A0A376B7C2</accession>
<evidence type="ECO:0000313" key="2">
    <source>
        <dbReference type="Proteomes" id="UP000262825"/>
    </source>
</evidence>
<keyword evidence="2" id="KW-1185">Reference proteome</keyword>